<feature type="domain" description="Sulfatase N-terminal" evidence="2">
    <location>
        <begin position="2"/>
        <end position="84"/>
    </location>
</feature>
<dbReference type="EMBL" id="JAENRR010000067">
    <property type="protein sequence ID" value="MBK3519421.1"/>
    <property type="molecule type" value="Genomic_DNA"/>
</dbReference>
<proteinExistence type="inferred from homology"/>
<protein>
    <submittedName>
        <fullName evidence="3">Sulfatase-like hydrolase/transferase</fullName>
    </submittedName>
</protein>
<dbReference type="Gene3D" id="3.40.720.10">
    <property type="entry name" value="Alkaline Phosphatase, subunit A"/>
    <property type="match status" value="1"/>
</dbReference>
<dbReference type="Pfam" id="PF00884">
    <property type="entry name" value="Sulfatase"/>
    <property type="match status" value="1"/>
</dbReference>
<dbReference type="Proteomes" id="UP000605676">
    <property type="component" value="Unassembled WGS sequence"/>
</dbReference>
<sequence length="93" mass="10091">MDKFDELGVADNTIFIFTADNGPEGLNAGSTNFTVETTVHGFAGPWKATLFAGFEGALRVPFAIRWPGKINRSKLKIQSVSTNDCSSESFIEC</sequence>
<accession>A0ABS1HP45</accession>
<organism evidence="3 4">
    <name type="scientific">Carboxylicivirga marina</name>
    <dbReference type="NCBI Taxonomy" id="2800988"/>
    <lineage>
        <taxon>Bacteria</taxon>
        <taxon>Pseudomonadati</taxon>
        <taxon>Bacteroidota</taxon>
        <taxon>Bacteroidia</taxon>
        <taxon>Marinilabiliales</taxon>
        <taxon>Marinilabiliaceae</taxon>
        <taxon>Carboxylicivirga</taxon>
    </lineage>
</organism>
<gene>
    <name evidence="3" type="ORF">JIV24_18890</name>
</gene>
<comment type="similarity">
    <text evidence="1">Belongs to the sulfatase family.</text>
</comment>
<evidence type="ECO:0000259" key="2">
    <source>
        <dbReference type="Pfam" id="PF00884"/>
    </source>
</evidence>
<dbReference type="InterPro" id="IPR000917">
    <property type="entry name" value="Sulfatase_N"/>
</dbReference>
<name>A0ABS1HP45_9BACT</name>
<dbReference type="SUPFAM" id="SSF53649">
    <property type="entry name" value="Alkaline phosphatase-like"/>
    <property type="match status" value="1"/>
</dbReference>
<comment type="caution">
    <text evidence="3">The sequence shown here is derived from an EMBL/GenBank/DDBJ whole genome shotgun (WGS) entry which is preliminary data.</text>
</comment>
<evidence type="ECO:0000313" key="3">
    <source>
        <dbReference type="EMBL" id="MBK3519421.1"/>
    </source>
</evidence>
<reference evidence="3 4" key="1">
    <citation type="submission" date="2021-01" db="EMBL/GenBank/DDBJ databases">
        <title>Carboxyliciviraga sp.nov., isolated from coastal sediments.</title>
        <authorList>
            <person name="Lu D."/>
            <person name="Zhang T."/>
        </authorList>
    </citation>
    <scope>NUCLEOTIDE SEQUENCE [LARGE SCALE GENOMIC DNA]</scope>
    <source>
        <strain evidence="3 4">N1Y132</strain>
    </source>
</reference>
<dbReference type="InterPro" id="IPR050738">
    <property type="entry name" value="Sulfatase"/>
</dbReference>
<keyword evidence="4" id="KW-1185">Reference proteome</keyword>
<evidence type="ECO:0000256" key="1">
    <source>
        <dbReference type="ARBA" id="ARBA00008779"/>
    </source>
</evidence>
<dbReference type="InterPro" id="IPR017850">
    <property type="entry name" value="Alkaline_phosphatase_core_sf"/>
</dbReference>
<evidence type="ECO:0000313" key="4">
    <source>
        <dbReference type="Proteomes" id="UP000605676"/>
    </source>
</evidence>
<dbReference type="PANTHER" id="PTHR42693:SF33">
    <property type="entry name" value="ARYLSULFATASE"/>
    <property type="match status" value="1"/>
</dbReference>
<dbReference type="PANTHER" id="PTHR42693">
    <property type="entry name" value="ARYLSULFATASE FAMILY MEMBER"/>
    <property type="match status" value="1"/>
</dbReference>